<organism evidence="5 6">
    <name type="scientific">Trapa natans</name>
    <name type="common">Water chestnut</name>
    <dbReference type="NCBI Taxonomy" id="22666"/>
    <lineage>
        <taxon>Eukaryota</taxon>
        <taxon>Viridiplantae</taxon>
        <taxon>Streptophyta</taxon>
        <taxon>Embryophyta</taxon>
        <taxon>Tracheophyta</taxon>
        <taxon>Spermatophyta</taxon>
        <taxon>Magnoliopsida</taxon>
        <taxon>eudicotyledons</taxon>
        <taxon>Gunneridae</taxon>
        <taxon>Pentapetalae</taxon>
        <taxon>rosids</taxon>
        <taxon>malvids</taxon>
        <taxon>Myrtales</taxon>
        <taxon>Lythraceae</taxon>
        <taxon>Trapa</taxon>
    </lineage>
</organism>
<dbReference type="Pfam" id="PF03018">
    <property type="entry name" value="Dirigent"/>
    <property type="match status" value="1"/>
</dbReference>
<evidence type="ECO:0000256" key="4">
    <source>
        <dbReference type="RuleBase" id="RU363099"/>
    </source>
</evidence>
<dbReference type="EMBL" id="JAXQNO010000015">
    <property type="protein sequence ID" value="KAK4782639.1"/>
    <property type="molecule type" value="Genomic_DNA"/>
</dbReference>
<reference evidence="5 6" key="1">
    <citation type="journal article" date="2023" name="Hortic Res">
        <title>Pangenome of water caltrop reveals structural variations and asymmetric subgenome divergence after allopolyploidization.</title>
        <authorList>
            <person name="Zhang X."/>
            <person name="Chen Y."/>
            <person name="Wang L."/>
            <person name="Yuan Y."/>
            <person name="Fang M."/>
            <person name="Shi L."/>
            <person name="Lu R."/>
            <person name="Comes H.P."/>
            <person name="Ma Y."/>
            <person name="Chen Y."/>
            <person name="Huang G."/>
            <person name="Zhou Y."/>
            <person name="Zheng Z."/>
            <person name="Qiu Y."/>
        </authorList>
    </citation>
    <scope>NUCLEOTIDE SEQUENCE [LARGE SCALE GENOMIC DNA]</scope>
    <source>
        <strain evidence="5">F231</strain>
    </source>
</reference>
<comment type="subunit">
    <text evidence="2 4">Homodimer.</text>
</comment>
<evidence type="ECO:0000256" key="2">
    <source>
        <dbReference type="ARBA" id="ARBA00011738"/>
    </source>
</evidence>
<keyword evidence="3 4" id="KW-0964">Secreted</keyword>
<keyword evidence="4" id="KW-0052">Apoplast</keyword>
<evidence type="ECO:0000256" key="3">
    <source>
        <dbReference type="ARBA" id="ARBA00022525"/>
    </source>
</evidence>
<dbReference type="GO" id="GO:0009699">
    <property type="term" value="P:phenylpropanoid biosynthetic process"/>
    <property type="evidence" value="ECO:0007669"/>
    <property type="project" value="UniProtKB-ARBA"/>
</dbReference>
<gene>
    <name evidence="5" type="ORF">SAY86_007013</name>
</gene>
<comment type="caution">
    <text evidence="5">The sequence shown here is derived from an EMBL/GenBank/DDBJ whole genome shotgun (WGS) entry which is preliminary data.</text>
</comment>
<comment type="similarity">
    <text evidence="1 4">Belongs to the plant dirigent protein family.</text>
</comment>
<dbReference type="InterPro" id="IPR044859">
    <property type="entry name" value="Allene_oxi_cyc_Dirigent"/>
</dbReference>
<name>A0AAN7LE64_TRANT</name>
<dbReference type="Gene3D" id="2.40.480.10">
    <property type="entry name" value="Allene oxide cyclase-like"/>
    <property type="match status" value="1"/>
</dbReference>
<dbReference type="AlphaFoldDB" id="A0AAN7LE64"/>
<evidence type="ECO:0000313" key="6">
    <source>
        <dbReference type="Proteomes" id="UP001346149"/>
    </source>
</evidence>
<protein>
    <recommendedName>
        <fullName evidence="4">Dirigent protein</fullName>
    </recommendedName>
</protein>
<proteinExistence type="inferred from homology"/>
<dbReference type="InterPro" id="IPR004265">
    <property type="entry name" value="Dirigent"/>
</dbReference>
<comment type="function">
    <text evidence="4">Dirigent proteins impart stereoselectivity on the phenoxy radical-coupling reaction, yielding optically active lignans from two molecules of coniferyl alcohol in the biosynthesis of lignans, flavonolignans, and alkaloids and thus plays a central role in plant secondary metabolism.</text>
</comment>
<accession>A0AAN7LE64</accession>
<dbReference type="Proteomes" id="UP001346149">
    <property type="component" value="Unassembled WGS sequence"/>
</dbReference>
<evidence type="ECO:0000313" key="5">
    <source>
        <dbReference type="EMBL" id="KAK4782639.1"/>
    </source>
</evidence>
<dbReference type="PANTHER" id="PTHR21495">
    <property type="entry name" value="NUCLEOPORIN-RELATED"/>
    <property type="match status" value="1"/>
</dbReference>
<comment type="subcellular location">
    <subcellularLocation>
        <location evidence="4">Secreted</location>
        <location evidence="4">Extracellular space</location>
        <location evidence="4">Apoplast</location>
    </subcellularLocation>
</comment>
<evidence type="ECO:0000256" key="1">
    <source>
        <dbReference type="ARBA" id="ARBA00010746"/>
    </source>
</evidence>
<keyword evidence="6" id="KW-1185">Reference proteome</keyword>
<sequence>MLATLFSFLLPLEGSVMTNTIFTHKFLLKLTPDMALCSCQRMLAALISSLFLILAASETSLPFSRSLSPHQVGISPGNEKLTHLHFYFHDIVSGPNMTAVRVAGPTAEGSRRSQTEFGTVFVIDDQLTAGPEHGSVQVGRAQGVYGMASQQEVGLVMAVNFCFDVKEYNGSCLSLLGRNRVFSDVREMPIVGGSGAFRFARGYAQARTHEITAEEATVEYNVFIYHYR</sequence>
<dbReference type="GO" id="GO:0048046">
    <property type="term" value="C:apoplast"/>
    <property type="evidence" value="ECO:0007669"/>
    <property type="project" value="UniProtKB-SubCell"/>
</dbReference>